<gene>
    <name evidence="1" type="ORF">GCM10025780_24120</name>
</gene>
<evidence type="ECO:0000313" key="2">
    <source>
        <dbReference type="Proteomes" id="UP001501295"/>
    </source>
</evidence>
<proteinExistence type="predicted"/>
<name>A0ABP8W1R0_9MICO</name>
<dbReference type="Proteomes" id="UP001501295">
    <property type="component" value="Unassembled WGS sequence"/>
</dbReference>
<evidence type="ECO:0000313" key="1">
    <source>
        <dbReference type="EMBL" id="GAA4678422.1"/>
    </source>
</evidence>
<accession>A0ABP8W1R0</accession>
<organism evidence="1 2">
    <name type="scientific">Frondihabitans cladoniiphilus</name>
    <dbReference type="NCBI Taxonomy" id="715785"/>
    <lineage>
        <taxon>Bacteria</taxon>
        <taxon>Bacillati</taxon>
        <taxon>Actinomycetota</taxon>
        <taxon>Actinomycetes</taxon>
        <taxon>Micrococcales</taxon>
        <taxon>Microbacteriaceae</taxon>
        <taxon>Frondihabitans</taxon>
    </lineage>
</organism>
<comment type="caution">
    <text evidence="1">The sequence shown here is derived from an EMBL/GenBank/DDBJ whole genome shotgun (WGS) entry which is preliminary data.</text>
</comment>
<protein>
    <submittedName>
        <fullName evidence="1">Uncharacterized protein</fullName>
    </submittedName>
</protein>
<keyword evidence="2" id="KW-1185">Reference proteome</keyword>
<sequence>MVGKLEDADGLPCDPTAYLDNDAEKLVATNVGMWELTETVCHGASFLLCPQRY</sequence>
<dbReference type="EMBL" id="BAABLM010000005">
    <property type="protein sequence ID" value="GAA4678422.1"/>
    <property type="molecule type" value="Genomic_DNA"/>
</dbReference>
<reference evidence="2" key="1">
    <citation type="journal article" date="2019" name="Int. J. Syst. Evol. Microbiol.">
        <title>The Global Catalogue of Microorganisms (GCM) 10K type strain sequencing project: providing services to taxonomists for standard genome sequencing and annotation.</title>
        <authorList>
            <consortium name="The Broad Institute Genomics Platform"/>
            <consortium name="The Broad Institute Genome Sequencing Center for Infectious Disease"/>
            <person name="Wu L."/>
            <person name="Ma J."/>
        </authorList>
    </citation>
    <scope>NUCLEOTIDE SEQUENCE [LARGE SCALE GENOMIC DNA]</scope>
    <source>
        <strain evidence="2">JCM 18956</strain>
    </source>
</reference>